<accession>A0ABU4DMX9</accession>
<evidence type="ECO:0000313" key="2">
    <source>
        <dbReference type="EMBL" id="MDV6373312.1"/>
    </source>
</evidence>
<name>A0ABU4DMX9_9DEIO</name>
<evidence type="ECO:0000256" key="1">
    <source>
        <dbReference type="SAM" id="MobiDB-lite"/>
    </source>
</evidence>
<sequence>MTESEGKMVMLSDYVGTLRNGKYVNGERLIKAVEANNTSQKSPLFAKIFPVPNYFTVETGEGVFTVKRHDNRSDSSKYRKDDTAIKSHRDYFILDIRAFETFLDENTDTISYLRTPSGFDSGKKAGAKFYTPEYLMSLSPDEAAKIAAEMAKDKLNKPKREMTEEHKKKVQTALAKARKEKNSK</sequence>
<comment type="caution">
    <text evidence="2">The sequence shown here is derived from an EMBL/GenBank/DDBJ whole genome shotgun (WGS) entry which is preliminary data.</text>
</comment>
<feature type="compositionally biased region" description="Basic and acidic residues" evidence="1">
    <location>
        <begin position="154"/>
        <end position="167"/>
    </location>
</feature>
<dbReference type="RefSeq" id="WP_317638617.1">
    <property type="nucleotide sequence ID" value="NZ_JAPMIV010000002.1"/>
</dbReference>
<protein>
    <submittedName>
        <fullName evidence="2">Uncharacterized protein</fullName>
    </submittedName>
</protein>
<reference evidence="2 3" key="1">
    <citation type="submission" date="2022-11" db="EMBL/GenBank/DDBJ databases">
        <title>Deinococcus ZS9-10, Low Temperature and Draught-tolerating, UV-resistant Bacteria from Continental Antarctica.</title>
        <authorList>
            <person name="Cheng L."/>
        </authorList>
    </citation>
    <scope>NUCLEOTIDE SEQUENCE [LARGE SCALE GENOMIC DNA]</scope>
    <source>
        <strain evidence="2 3">ZS9-10</strain>
    </source>
</reference>
<proteinExistence type="predicted"/>
<gene>
    <name evidence="2" type="ORF">ORD21_01710</name>
</gene>
<feature type="region of interest" description="Disordered" evidence="1">
    <location>
        <begin position="154"/>
        <end position="184"/>
    </location>
</feature>
<dbReference type="Proteomes" id="UP001276150">
    <property type="component" value="Unassembled WGS sequence"/>
</dbReference>
<keyword evidence="3" id="KW-1185">Reference proteome</keyword>
<evidence type="ECO:0000313" key="3">
    <source>
        <dbReference type="Proteomes" id="UP001276150"/>
    </source>
</evidence>
<organism evidence="2 3">
    <name type="scientific">Deinococcus arenicola</name>
    <dbReference type="NCBI Taxonomy" id="2994950"/>
    <lineage>
        <taxon>Bacteria</taxon>
        <taxon>Thermotogati</taxon>
        <taxon>Deinococcota</taxon>
        <taxon>Deinococci</taxon>
        <taxon>Deinococcales</taxon>
        <taxon>Deinococcaceae</taxon>
        <taxon>Deinococcus</taxon>
    </lineage>
</organism>
<dbReference type="EMBL" id="JAPMIV010000002">
    <property type="protein sequence ID" value="MDV6373312.1"/>
    <property type="molecule type" value="Genomic_DNA"/>
</dbReference>